<gene>
    <name evidence="2" type="ORF">JQN70_00625</name>
</gene>
<keyword evidence="3" id="KW-1185">Reference proteome</keyword>
<dbReference type="Pfam" id="PF08818">
    <property type="entry name" value="DUF1801"/>
    <property type="match status" value="1"/>
</dbReference>
<sequence>MADTVDEYLAEFDGDVRARLETMRELVRETAPDAVESMAYGMPAYKLDKKPLVYFAGFDKHVGFYATPNGHEAFAADFARYTQGKGSVRFPHTEPLPTDLVRRVVEFRVAAVHGSRPGTS</sequence>
<proteinExistence type="predicted"/>
<reference evidence="2" key="1">
    <citation type="submission" date="2021-02" db="EMBL/GenBank/DDBJ databases">
        <title>Phycicoccus sp. MQZ13P-5T, whole genome shotgun sequence.</title>
        <authorList>
            <person name="Tuo L."/>
        </authorList>
    </citation>
    <scope>NUCLEOTIDE SEQUENCE</scope>
    <source>
        <strain evidence="2">MQZ13P-5</strain>
    </source>
</reference>
<evidence type="ECO:0000313" key="2">
    <source>
        <dbReference type="EMBL" id="MBM6398884.1"/>
    </source>
</evidence>
<name>A0ABS2CG89_9MICO</name>
<feature type="domain" description="YdhG-like" evidence="1">
    <location>
        <begin position="17"/>
        <end position="109"/>
    </location>
</feature>
<dbReference type="Proteomes" id="UP001430172">
    <property type="component" value="Unassembled WGS sequence"/>
</dbReference>
<evidence type="ECO:0000259" key="1">
    <source>
        <dbReference type="Pfam" id="PF08818"/>
    </source>
</evidence>
<dbReference type="Gene3D" id="3.90.1150.200">
    <property type="match status" value="1"/>
</dbReference>
<dbReference type="RefSeq" id="WP_204129374.1">
    <property type="nucleotide sequence ID" value="NZ_JAFDVD010000001.1"/>
</dbReference>
<dbReference type="SUPFAM" id="SSF159888">
    <property type="entry name" value="YdhG-like"/>
    <property type="match status" value="1"/>
</dbReference>
<organism evidence="2 3">
    <name type="scientific">Phycicoccus sonneratiae</name>
    <dbReference type="NCBI Taxonomy" id="2807628"/>
    <lineage>
        <taxon>Bacteria</taxon>
        <taxon>Bacillati</taxon>
        <taxon>Actinomycetota</taxon>
        <taxon>Actinomycetes</taxon>
        <taxon>Micrococcales</taxon>
        <taxon>Intrasporangiaceae</taxon>
        <taxon>Phycicoccus</taxon>
    </lineage>
</organism>
<comment type="caution">
    <text evidence="2">The sequence shown here is derived from an EMBL/GenBank/DDBJ whole genome shotgun (WGS) entry which is preliminary data.</text>
</comment>
<dbReference type="EMBL" id="JAFDVD010000001">
    <property type="protein sequence ID" value="MBM6398884.1"/>
    <property type="molecule type" value="Genomic_DNA"/>
</dbReference>
<evidence type="ECO:0000313" key="3">
    <source>
        <dbReference type="Proteomes" id="UP001430172"/>
    </source>
</evidence>
<protein>
    <submittedName>
        <fullName evidence="2">DUF1801 domain-containing protein</fullName>
    </submittedName>
</protein>
<accession>A0ABS2CG89</accession>
<dbReference type="InterPro" id="IPR014922">
    <property type="entry name" value="YdhG-like"/>
</dbReference>